<dbReference type="EMBL" id="SSOP01000107">
    <property type="protein sequence ID" value="KAB5591408.1"/>
    <property type="molecule type" value="Genomic_DNA"/>
</dbReference>
<dbReference type="InterPro" id="IPR025554">
    <property type="entry name" value="DUF4140"/>
</dbReference>
<dbReference type="InterPro" id="IPR037291">
    <property type="entry name" value="DUF4139"/>
</dbReference>
<gene>
    <name evidence="3" type="ORF">CTheo_5162</name>
</gene>
<name>A0A5N5QIU6_9AGAM</name>
<protein>
    <submittedName>
        <fullName evidence="3">Protein F37C4,5</fullName>
    </submittedName>
</protein>
<proteinExistence type="predicted"/>
<keyword evidence="4" id="KW-1185">Reference proteome</keyword>
<sequence length="567" mass="62406">MVSEEPVANRITINAAEQDDYIESVTVFRSNRAEVKRRVILELKQGQNHVHIERLPSCVNEDSIRVDGTGTAVIFDVVYHAPQRETSASRNEAVAAARRNLDSVQKERDIAKEQSDFLAAYGRTLNSKNIGIEDVHKFIDTFGPRQVEVAKRIQELDTQVSKAQGELNEAQCKVFEDAEGEKRGTRVTVTVLAETDGGAELMLTYVVLNAWWTPLYDLRASIAKSPDAASTVTLHYRASITQTTGENWPDVALTLSTASPQLGSAVPGLKSWRIGFRQRLAVPPLPARTPRCRAAVPASRRQLVHMEGMLNRQAHVATADVLSSTFAIPGRSDIPSDQASHKVVITVLDFPADLEWICVPREKDSVFLTCKVKNESKFTLLPGEANVFMDDNFVSRAQIGYVSPNDSFKTSLGVDSALRVTYPAAKTLNRTTATSSFSFMTKEKLSVSAQSQRITIRNSRLASVSALRVLDQVPVSTESTIKVKVITPSGLDTVAVPSPTGETGETVEDKARPWVDAQKGVQVRWAPLGIGEEGTVEWKCEIPPMEETELELLWEVSGPIGQPWEDI</sequence>
<dbReference type="Pfam" id="PF13600">
    <property type="entry name" value="DUF4140"/>
    <property type="match status" value="1"/>
</dbReference>
<dbReference type="NCBIfam" id="TIGR02231">
    <property type="entry name" value="mucoidy inhibitor MuiA family protein"/>
    <property type="match status" value="1"/>
</dbReference>
<reference evidence="3 4" key="1">
    <citation type="journal article" date="2019" name="Fungal Biol. Biotechnol.">
        <title>Draft genome sequence of fastidious pathogen Ceratobasidium theobromae, which causes vascular-streak dieback in Theobroma cacao.</title>
        <authorList>
            <person name="Ali S.S."/>
            <person name="Asman A."/>
            <person name="Shao J."/>
            <person name="Firmansyah A.P."/>
            <person name="Susilo A.W."/>
            <person name="Rosmana A."/>
            <person name="McMahon P."/>
            <person name="Junaid M."/>
            <person name="Guest D."/>
            <person name="Kheng T.Y."/>
            <person name="Meinhardt L.W."/>
            <person name="Bailey B.A."/>
        </authorList>
    </citation>
    <scope>NUCLEOTIDE SEQUENCE [LARGE SCALE GENOMIC DNA]</scope>
    <source>
        <strain evidence="3 4">CT2</strain>
    </source>
</reference>
<dbReference type="PANTHER" id="PTHR31005">
    <property type="entry name" value="DUF4139 DOMAIN-CONTAINING PROTEIN"/>
    <property type="match status" value="1"/>
</dbReference>
<feature type="domain" description="DUF4140" evidence="2">
    <location>
        <begin position="25"/>
        <end position="119"/>
    </location>
</feature>
<evidence type="ECO:0000259" key="2">
    <source>
        <dbReference type="Pfam" id="PF13600"/>
    </source>
</evidence>
<evidence type="ECO:0000259" key="1">
    <source>
        <dbReference type="Pfam" id="PF13598"/>
    </source>
</evidence>
<dbReference type="InterPro" id="IPR011935">
    <property type="entry name" value="CHP02231"/>
</dbReference>
<dbReference type="Pfam" id="PF13598">
    <property type="entry name" value="DUF4139"/>
    <property type="match status" value="1"/>
</dbReference>
<evidence type="ECO:0000313" key="4">
    <source>
        <dbReference type="Proteomes" id="UP000383932"/>
    </source>
</evidence>
<comment type="caution">
    <text evidence="3">The sequence shown here is derived from an EMBL/GenBank/DDBJ whole genome shotgun (WGS) entry which is preliminary data.</text>
</comment>
<feature type="domain" description="DUF4139" evidence="1">
    <location>
        <begin position="202"/>
        <end position="557"/>
    </location>
</feature>
<dbReference type="AlphaFoldDB" id="A0A5N5QIU6"/>
<evidence type="ECO:0000313" key="3">
    <source>
        <dbReference type="EMBL" id="KAB5591408.1"/>
    </source>
</evidence>
<organism evidence="3 4">
    <name type="scientific">Ceratobasidium theobromae</name>
    <dbReference type="NCBI Taxonomy" id="1582974"/>
    <lineage>
        <taxon>Eukaryota</taxon>
        <taxon>Fungi</taxon>
        <taxon>Dikarya</taxon>
        <taxon>Basidiomycota</taxon>
        <taxon>Agaricomycotina</taxon>
        <taxon>Agaricomycetes</taxon>
        <taxon>Cantharellales</taxon>
        <taxon>Ceratobasidiaceae</taxon>
        <taxon>Ceratobasidium</taxon>
    </lineage>
</organism>
<accession>A0A5N5QIU6</accession>
<dbReference type="OrthoDB" id="10068793at2759"/>
<dbReference type="PANTHER" id="PTHR31005:SF8">
    <property type="entry name" value="DUF4139 DOMAIN-CONTAINING PROTEIN"/>
    <property type="match status" value="1"/>
</dbReference>
<dbReference type="Proteomes" id="UP000383932">
    <property type="component" value="Unassembled WGS sequence"/>
</dbReference>